<sequence>MDQGLGRKKKYCKKERTRQAKSFKKLVHSLHLIPQQCHRINKKGQKNSEYQIRIRTNPIYVHISIHASSRPWMNLENLVLHSLARAHIPTVQVMHMEECCDATRRSLHQIRLTLGAIMSVITS</sequence>
<name>A0A0C2T3N5_AMAMK</name>
<proteinExistence type="predicted"/>
<dbReference type="AlphaFoldDB" id="A0A0C2T3N5"/>
<evidence type="ECO:0000313" key="2">
    <source>
        <dbReference type="Proteomes" id="UP000054549"/>
    </source>
</evidence>
<evidence type="ECO:0000313" key="1">
    <source>
        <dbReference type="EMBL" id="KIL61114.1"/>
    </source>
</evidence>
<organism evidence="1 2">
    <name type="scientific">Amanita muscaria (strain Koide BX008)</name>
    <dbReference type="NCBI Taxonomy" id="946122"/>
    <lineage>
        <taxon>Eukaryota</taxon>
        <taxon>Fungi</taxon>
        <taxon>Dikarya</taxon>
        <taxon>Basidiomycota</taxon>
        <taxon>Agaricomycotina</taxon>
        <taxon>Agaricomycetes</taxon>
        <taxon>Agaricomycetidae</taxon>
        <taxon>Agaricales</taxon>
        <taxon>Pluteineae</taxon>
        <taxon>Amanitaceae</taxon>
        <taxon>Amanita</taxon>
    </lineage>
</organism>
<gene>
    <name evidence="1" type="ORF">M378DRAFT_866439</name>
</gene>
<dbReference type="HOGENOM" id="CLU_2014685_0_0_1"/>
<dbReference type="InParanoid" id="A0A0C2T3N5"/>
<dbReference type="EMBL" id="KN818288">
    <property type="protein sequence ID" value="KIL61114.1"/>
    <property type="molecule type" value="Genomic_DNA"/>
</dbReference>
<reference evidence="1 2" key="1">
    <citation type="submission" date="2014-04" db="EMBL/GenBank/DDBJ databases">
        <title>Evolutionary Origins and Diversification of the Mycorrhizal Mutualists.</title>
        <authorList>
            <consortium name="DOE Joint Genome Institute"/>
            <consortium name="Mycorrhizal Genomics Consortium"/>
            <person name="Kohler A."/>
            <person name="Kuo A."/>
            <person name="Nagy L.G."/>
            <person name="Floudas D."/>
            <person name="Copeland A."/>
            <person name="Barry K.W."/>
            <person name="Cichocki N."/>
            <person name="Veneault-Fourrey C."/>
            <person name="LaButti K."/>
            <person name="Lindquist E.A."/>
            <person name="Lipzen A."/>
            <person name="Lundell T."/>
            <person name="Morin E."/>
            <person name="Murat C."/>
            <person name="Riley R."/>
            <person name="Ohm R."/>
            <person name="Sun H."/>
            <person name="Tunlid A."/>
            <person name="Henrissat B."/>
            <person name="Grigoriev I.V."/>
            <person name="Hibbett D.S."/>
            <person name="Martin F."/>
        </authorList>
    </citation>
    <scope>NUCLEOTIDE SEQUENCE [LARGE SCALE GENOMIC DNA]</scope>
    <source>
        <strain evidence="1 2">Koide BX008</strain>
    </source>
</reference>
<dbReference type="Proteomes" id="UP000054549">
    <property type="component" value="Unassembled WGS sequence"/>
</dbReference>
<protein>
    <submittedName>
        <fullName evidence="1">Uncharacterized protein</fullName>
    </submittedName>
</protein>
<keyword evidence="2" id="KW-1185">Reference proteome</keyword>
<accession>A0A0C2T3N5</accession>